<feature type="compositionally biased region" description="Low complexity" evidence="2">
    <location>
        <begin position="52"/>
        <end position="72"/>
    </location>
</feature>
<dbReference type="GO" id="GO:0005634">
    <property type="term" value="C:nucleus"/>
    <property type="evidence" value="ECO:0007669"/>
    <property type="project" value="TreeGrafter"/>
</dbReference>
<protein>
    <submittedName>
        <fullName evidence="3">Uncharacterized protein</fullName>
    </submittedName>
</protein>
<feature type="compositionally biased region" description="Low complexity" evidence="2">
    <location>
        <begin position="305"/>
        <end position="349"/>
    </location>
</feature>
<feature type="compositionally biased region" description="Basic and acidic residues" evidence="2">
    <location>
        <begin position="350"/>
        <end position="360"/>
    </location>
</feature>
<evidence type="ECO:0000256" key="1">
    <source>
        <dbReference type="ARBA" id="ARBA00009207"/>
    </source>
</evidence>
<evidence type="ECO:0000256" key="2">
    <source>
        <dbReference type="SAM" id="MobiDB-lite"/>
    </source>
</evidence>
<feature type="compositionally biased region" description="Gly residues" evidence="2">
    <location>
        <begin position="595"/>
        <end position="607"/>
    </location>
</feature>
<dbReference type="AlphaFoldDB" id="A0AA40EC06"/>
<feature type="compositionally biased region" description="Low complexity" evidence="2">
    <location>
        <begin position="276"/>
        <end position="292"/>
    </location>
</feature>
<feature type="compositionally biased region" description="Basic and acidic residues" evidence="2">
    <location>
        <begin position="580"/>
        <end position="593"/>
    </location>
</feature>
<reference evidence="3" key="1">
    <citation type="submission" date="2023-06" db="EMBL/GenBank/DDBJ databases">
        <title>Genome-scale phylogeny and comparative genomics of the fungal order Sordariales.</title>
        <authorList>
            <consortium name="Lawrence Berkeley National Laboratory"/>
            <person name="Hensen N."/>
            <person name="Bonometti L."/>
            <person name="Westerberg I."/>
            <person name="Brannstrom I.O."/>
            <person name="Guillou S."/>
            <person name="Cros-Aarteil S."/>
            <person name="Calhoun S."/>
            <person name="Haridas S."/>
            <person name="Kuo A."/>
            <person name="Mondo S."/>
            <person name="Pangilinan J."/>
            <person name="Riley R."/>
            <person name="Labutti K."/>
            <person name="Andreopoulos B."/>
            <person name="Lipzen A."/>
            <person name="Chen C."/>
            <person name="Yanf M."/>
            <person name="Daum C."/>
            <person name="Ng V."/>
            <person name="Clum A."/>
            <person name="Steindorff A."/>
            <person name="Ohm R."/>
            <person name="Martin F."/>
            <person name="Silar P."/>
            <person name="Natvig D."/>
            <person name="Lalanne C."/>
            <person name="Gautier V."/>
            <person name="Ament-Velasquez S.L."/>
            <person name="Kruys A."/>
            <person name="Hutchinson M.I."/>
            <person name="Powell A.J."/>
            <person name="Barry K."/>
            <person name="Miller A.N."/>
            <person name="Grigoriev I.V."/>
            <person name="Debuchy R."/>
            <person name="Gladieux P."/>
            <person name="Thoren M.H."/>
            <person name="Johannesson H."/>
        </authorList>
    </citation>
    <scope>NUCLEOTIDE SEQUENCE</scope>
    <source>
        <strain evidence="3">SMH4607-1</strain>
    </source>
</reference>
<dbReference type="GO" id="GO:0030289">
    <property type="term" value="C:protein phosphatase 4 complex"/>
    <property type="evidence" value="ECO:0007669"/>
    <property type="project" value="InterPro"/>
</dbReference>
<evidence type="ECO:0000313" key="3">
    <source>
        <dbReference type="EMBL" id="KAK0731826.1"/>
    </source>
</evidence>
<feature type="compositionally biased region" description="Basic and acidic residues" evidence="2">
    <location>
        <begin position="552"/>
        <end position="563"/>
    </location>
</feature>
<dbReference type="InterPro" id="IPR015267">
    <property type="entry name" value="PPP4R2"/>
</dbReference>
<dbReference type="GO" id="GO:0019888">
    <property type="term" value="F:protein phosphatase regulator activity"/>
    <property type="evidence" value="ECO:0007669"/>
    <property type="project" value="InterPro"/>
</dbReference>
<dbReference type="EMBL" id="JAUKUA010000001">
    <property type="protein sequence ID" value="KAK0731826.1"/>
    <property type="molecule type" value="Genomic_DNA"/>
</dbReference>
<dbReference type="PANTHER" id="PTHR16487:SF0">
    <property type="entry name" value="PROTEIN PHOSPHATASE 4 REGULATORY SUBUNIT 2-RELATED"/>
    <property type="match status" value="1"/>
</dbReference>
<dbReference type="Pfam" id="PF09184">
    <property type="entry name" value="PPP4R2"/>
    <property type="match status" value="1"/>
</dbReference>
<organism evidence="3 4">
    <name type="scientific">Lasiosphaeris hirsuta</name>
    <dbReference type="NCBI Taxonomy" id="260670"/>
    <lineage>
        <taxon>Eukaryota</taxon>
        <taxon>Fungi</taxon>
        <taxon>Dikarya</taxon>
        <taxon>Ascomycota</taxon>
        <taxon>Pezizomycotina</taxon>
        <taxon>Sordariomycetes</taxon>
        <taxon>Sordariomycetidae</taxon>
        <taxon>Sordariales</taxon>
        <taxon>Lasiosphaeriaceae</taxon>
        <taxon>Lasiosphaeris</taxon>
    </lineage>
</organism>
<evidence type="ECO:0000313" key="4">
    <source>
        <dbReference type="Proteomes" id="UP001172102"/>
    </source>
</evidence>
<feature type="region of interest" description="Disordered" evidence="2">
    <location>
        <begin position="44"/>
        <end position="141"/>
    </location>
</feature>
<keyword evidence="4" id="KW-1185">Reference proteome</keyword>
<feature type="compositionally biased region" description="Low complexity" evidence="2">
    <location>
        <begin position="126"/>
        <end position="141"/>
    </location>
</feature>
<dbReference type="Proteomes" id="UP001172102">
    <property type="component" value="Unassembled WGS sequence"/>
</dbReference>
<gene>
    <name evidence="3" type="ORF">B0H67DRAFT_565986</name>
</gene>
<feature type="compositionally biased region" description="Low complexity" evidence="2">
    <location>
        <begin position="97"/>
        <end position="111"/>
    </location>
</feature>
<feature type="region of interest" description="Disordered" evidence="2">
    <location>
        <begin position="267"/>
        <end position="375"/>
    </location>
</feature>
<proteinExistence type="inferred from homology"/>
<dbReference type="GO" id="GO:0005737">
    <property type="term" value="C:cytoplasm"/>
    <property type="evidence" value="ECO:0007669"/>
    <property type="project" value="TreeGrafter"/>
</dbReference>
<dbReference type="PANTHER" id="PTHR16487">
    <property type="entry name" value="PPP4R2-RELATED PROTEIN"/>
    <property type="match status" value="1"/>
</dbReference>
<sequence>MAGMEIETDDDILRKASVDGSMDYSSWPALLPIVIARIEKPLARPPSPRFLAPLPSSDPIDAPSSSDTTPSSQETNKENANPSPVHSHSGRAGAINTSLSSSTLLPSSSPPQANAALTLPQPPPLDEQQLPELHPPAGTAPTLPTPIIALLNEVTATLAQNFAQYPPHTVQRLAELVLHPRQQYRSLVAYLHALDRVVHVTSGANVYPLPPAIPDLSAMTLLANGAGAGPGLTINTAAANNIGSDEALGGALLTPIPWLARRVNGGGGGVGGGSSEDGSSDAGSGSPLSSGSSSGGGSVGPAPLPQQQAQQPQPQQTQAQPQTSQQPQTQSRPATTSPGNNSPSSPSNGRKFEGQVRTESTETIEGPNGMGSIETVSVSVNGIPSMGAGAVLAQRGVTQGELLRQEQRAGVVPMSQLARHGQQQLHGHSPAAADEDAAMSEDGADHPNSDEAHDGDSEDEIPHARGPEEIGAADMGPQPASTSDYVVGPDGTVEMRGIDVEAAVGRPSIRPRSPPSLTVGVTRDDGAEGTVPRSPKREAADEIESAVSKKRVKEEPELKRDAEGDVVIADPAPESSESEPAVKEKEDEEDKKMAGTGGGDDGGGGGTEGEESEVKSV</sequence>
<name>A0AA40EC06_9PEZI</name>
<feature type="region of interest" description="Disordered" evidence="2">
    <location>
        <begin position="413"/>
        <end position="617"/>
    </location>
</feature>
<accession>A0AA40EC06</accession>
<feature type="compositionally biased region" description="Basic and acidic residues" evidence="2">
    <location>
        <begin position="443"/>
        <end position="468"/>
    </location>
</feature>
<comment type="similarity">
    <text evidence="1">Belongs to the PPP4R2 family.</text>
</comment>
<comment type="caution">
    <text evidence="3">The sequence shown here is derived from an EMBL/GenBank/DDBJ whole genome shotgun (WGS) entry which is preliminary data.</text>
</comment>